<protein>
    <recommendedName>
        <fullName evidence="4">Mobilization protein</fullName>
    </recommendedName>
</protein>
<dbReference type="STRING" id="1121898.GCA_000422725_03073"/>
<evidence type="ECO:0000313" key="2">
    <source>
        <dbReference type="EMBL" id="KGO91238.1"/>
    </source>
</evidence>
<dbReference type="RefSeq" id="WP_026993183.1">
    <property type="nucleotide sequence ID" value="NZ_JRLY01000022.1"/>
</dbReference>
<keyword evidence="1" id="KW-0472">Membrane</keyword>
<organism evidence="2 3">
    <name type="scientific">Flavobacterium subsaxonicum WB 4.1-42 = DSM 21790</name>
    <dbReference type="NCBI Taxonomy" id="1121898"/>
    <lineage>
        <taxon>Bacteria</taxon>
        <taxon>Pseudomonadati</taxon>
        <taxon>Bacteroidota</taxon>
        <taxon>Flavobacteriia</taxon>
        <taxon>Flavobacteriales</taxon>
        <taxon>Flavobacteriaceae</taxon>
        <taxon>Flavobacterium</taxon>
    </lineage>
</organism>
<keyword evidence="1" id="KW-0812">Transmembrane</keyword>
<proteinExistence type="predicted"/>
<evidence type="ECO:0000313" key="3">
    <source>
        <dbReference type="Proteomes" id="UP000030111"/>
    </source>
</evidence>
<reference evidence="2 3" key="1">
    <citation type="submission" date="2013-09" db="EMBL/GenBank/DDBJ databases">
        <authorList>
            <person name="Zeng Z."/>
            <person name="Chen C."/>
        </authorList>
    </citation>
    <scope>NUCLEOTIDE SEQUENCE [LARGE SCALE GENOMIC DNA]</scope>
    <source>
        <strain evidence="2 3">WB 4.1-42</strain>
    </source>
</reference>
<keyword evidence="1" id="KW-1133">Transmembrane helix</keyword>
<gene>
    <name evidence="2" type="ORF">Q766_18960</name>
</gene>
<evidence type="ECO:0008006" key="4">
    <source>
        <dbReference type="Google" id="ProtNLM"/>
    </source>
</evidence>
<feature type="transmembrane region" description="Helical" evidence="1">
    <location>
        <begin position="9"/>
        <end position="30"/>
    </location>
</feature>
<dbReference type="eggNOG" id="ENOG5030KXV">
    <property type="taxonomic scope" value="Bacteria"/>
</dbReference>
<name>A0A0A2MIG9_9FLAO</name>
<keyword evidence="3" id="KW-1185">Reference proteome</keyword>
<dbReference type="EMBL" id="JRLY01000022">
    <property type="protein sequence ID" value="KGO91238.1"/>
    <property type="molecule type" value="Genomic_DNA"/>
</dbReference>
<dbReference type="OrthoDB" id="1003899at2"/>
<dbReference type="Proteomes" id="UP000030111">
    <property type="component" value="Unassembled WGS sequence"/>
</dbReference>
<sequence length="249" mass="29050">MKIKYFEYITVYLSVFLVCIFIGVMVRSVLIEIGIDQYTAGVFFWISSGFGILVFAILSLLFNDLAERLLKRFLKAKKNESPENPIPSEGFEKLQVKQLDALVEPELAENKNSDIDIKLVREEHQNIVKNQRLARIDSAIRYAQKQFALYTSDDDLKQLCENLIIYAEDLNFEKIKPVKVKDLSNLDLYHFGWNIWNFFRVSRQERAAKFLKLSFANALKDVEENSIKTHLKDDEHKGLIKIIADFRDF</sequence>
<feature type="transmembrane region" description="Helical" evidence="1">
    <location>
        <begin position="42"/>
        <end position="62"/>
    </location>
</feature>
<evidence type="ECO:0000256" key="1">
    <source>
        <dbReference type="SAM" id="Phobius"/>
    </source>
</evidence>
<accession>A0A0A2MIG9</accession>
<dbReference type="AlphaFoldDB" id="A0A0A2MIG9"/>
<comment type="caution">
    <text evidence="2">The sequence shown here is derived from an EMBL/GenBank/DDBJ whole genome shotgun (WGS) entry which is preliminary data.</text>
</comment>